<reference evidence="1" key="1">
    <citation type="journal article" date="2022" name="bioRxiv">
        <title>Sequencing and chromosome-scale assembly of the giantPleurodeles waltlgenome.</title>
        <authorList>
            <person name="Brown T."/>
            <person name="Elewa A."/>
            <person name="Iarovenko S."/>
            <person name="Subramanian E."/>
            <person name="Araus A.J."/>
            <person name="Petzold A."/>
            <person name="Susuki M."/>
            <person name="Suzuki K.-i.T."/>
            <person name="Hayashi T."/>
            <person name="Toyoda A."/>
            <person name="Oliveira C."/>
            <person name="Osipova E."/>
            <person name="Leigh N.D."/>
            <person name="Simon A."/>
            <person name="Yun M.H."/>
        </authorList>
    </citation>
    <scope>NUCLEOTIDE SEQUENCE</scope>
    <source>
        <strain evidence="1">20211129_DDA</strain>
        <tissue evidence="1">Liver</tissue>
    </source>
</reference>
<dbReference type="AlphaFoldDB" id="A0AAV7LR35"/>
<dbReference type="Proteomes" id="UP001066276">
    <property type="component" value="Chromosome 11"/>
</dbReference>
<gene>
    <name evidence="1" type="ORF">NDU88_005979</name>
</gene>
<protein>
    <submittedName>
        <fullName evidence="1">Uncharacterized protein</fullName>
    </submittedName>
</protein>
<evidence type="ECO:0000313" key="1">
    <source>
        <dbReference type="EMBL" id="KAJ1092869.1"/>
    </source>
</evidence>
<keyword evidence="2" id="KW-1185">Reference proteome</keyword>
<sequence length="102" mass="11126">MKGGYTHPVQPDNSTVAAYIQVLPFARLTPSERDELDTPLTNRSSVDYLKTAKVPGGDRLPAKSYRAFPGTLADNQLTVFAEAYVRGVLPDSMRESLSALVL</sequence>
<comment type="caution">
    <text evidence="1">The sequence shown here is derived from an EMBL/GenBank/DDBJ whole genome shotgun (WGS) entry which is preliminary data.</text>
</comment>
<dbReference type="EMBL" id="JANPWB010000015">
    <property type="protein sequence ID" value="KAJ1092869.1"/>
    <property type="molecule type" value="Genomic_DNA"/>
</dbReference>
<accession>A0AAV7LR35</accession>
<proteinExistence type="predicted"/>
<evidence type="ECO:0000313" key="2">
    <source>
        <dbReference type="Proteomes" id="UP001066276"/>
    </source>
</evidence>
<organism evidence="1 2">
    <name type="scientific">Pleurodeles waltl</name>
    <name type="common">Iberian ribbed newt</name>
    <dbReference type="NCBI Taxonomy" id="8319"/>
    <lineage>
        <taxon>Eukaryota</taxon>
        <taxon>Metazoa</taxon>
        <taxon>Chordata</taxon>
        <taxon>Craniata</taxon>
        <taxon>Vertebrata</taxon>
        <taxon>Euteleostomi</taxon>
        <taxon>Amphibia</taxon>
        <taxon>Batrachia</taxon>
        <taxon>Caudata</taxon>
        <taxon>Salamandroidea</taxon>
        <taxon>Salamandridae</taxon>
        <taxon>Pleurodelinae</taxon>
        <taxon>Pleurodeles</taxon>
    </lineage>
</organism>
<name>A0AAV7LR35_PLEWA</name>